<keyword evidence="9 15" id="KW-0418">Kinase</keyword>
<keyword evidence="8 15" id="KW-0547">Nucleotide-binding</keyword>
<evidence type="ECO:0000313" key="17">
    <source>
        <dbReference type="Proteomes" id="UP000063991"/>
    </source>
</evidence>
<comment type="similarity">
    <text evidence="3 15">Belongs to the protein kinase superfamily. KdkA/RfaP family.</text>
</comment>
<dbReference type="EC" id="2.7.1.166" evidence="4 15"/>
<protein>
    <recommendedName>
        <fullName evidence="13 15">3-deoxy-D-manno-octulosonic acid kinase</fullName>
        <shortName evidence="15">Kdo kinase</shortName>
        <ecNumber evidence="4 15">2.7.1.166</ecNumber>
    </recommendedName>
</protein>
<dbReference type="GO" id="GO:0005524">
    <property type="term" value="F:ATP binding"/>
    <property type="evidence" value="ECO:0007669"/>
    <property type="project" value="UniProtKB-UniRule"/>
</dbReference>
<dbReference type="EMBL" id="CP014323">
    <property type="protein sequence ID" value="AMJ96752.1"/>
    <property type="molecule type" value="Genomic_DNA"/>
</dbReference>
<dbReference type="OrthoDB" id="6854449at2"/>
<dbReference type="GO" id="GO:0016301">
    <property type="term" value="F:kinase activity"/>
    <property type="evidence" value="ECO:0007669"/>
    <property type="project" value="UniProtKB-KW"/>
</dbReference>
<evidence type="ECO:0000256" key="15">
    <source>
        <dbReference type="HAMAP-Rule" id="MF_00521"/>
    </source>
</evidence>
<keyword evidence="7 15" id="KW-0808">Transferase</keyword>
<evidence type="ECO:0000313" key="16">
    <source>
        <dbReference type="EMBL" id="AMJ96752.1"/>
    </source>
</evidence>
<evidence type="ECO:0000256" key="7">
    <source>
        <dbReference type="ARBA" id="ARBA00022679"/>
    </source>
</evidence>
<dbReference type="GO" id="GO:0005886">
    <property type="term" value="C:plasma membrane"/>
    <property type="evidence" value="ECO:0007669"/>
    <property type="project" value="UniProtKB-SubCell"/>
</dbReference>
<accession>A0A126PUV5</accession>
<evidence type="ECO:0000256" key="1">
    <source>
        <dbReference type="ARBA" id="ARBA00004515"/>
    </source>
</evidence>
<evidence type="ECO:0000256" key="10">
    <source>
        <dbReference type="ARBA" id="ARBA00022840"/>
    </source>
</evidence>
<dbReference type="GO" id="GO:0016773">
    <property type="term" value="F:phosphotransferase activity, alcohol group as acceptor"/>
    <property type="evidence" value="ECO:0007669"/>
    <property type="project" value="UniProtKB-UniRule"/>
</dbReference>
<evidence type="ECO:0000256" key="13">
    <source>
        <dbReference type="ARBA" id="ARBA00029511"/>
    </source>
</evidence>
<evidence type="ECO:0000256" key="9">
    <source>
        <dbReference type="ARBA" id="ARBA00022777"/>
    </source>
</evidence>
<dbReference type="Proteomes" id="UP000063991">
    <property type="component" value="Chromosome"/>
</dbReference>
<evidence type="ECO:0000256" key="2">
    <source>
        <dbReference type="ARBA" id="ARBA00004713"/>
    </source>
</evidence>
<evidence type="ECO:0000256" key="5">
    <source>
        <dbReference type="ARBA" id="ARBA00022475"/>
    </source>
</evidence>
<keyword evidence="10 15" id="KW-0067">ATP-binding</keyword>
<reference evidence="16 17" key="1">
    <citation type="submission" date="2015-12" db="EMBL/GenBank/DDBJ databases">
        <authorList>
            <person name="Shamseldin A."/>
            <person name="Moawad H."/>
            <person name="Abd El-Rahim W.M."/>
            <person name="Sadowsky M.J."/>
        </authorList>
    </citation>
    <scope>NUCLEOTIDE SEQUENCE [LARGE SCALE GENOMIC DNA]</scope>
    <source>
        <strain evidence="16 17">D7</strain>
    </source>
</reference>
<proteinExistence type="inferred from homology"/>
<sequence>MGDMATIRRDIGAGHHFIFDDTLVSHPNAEMFTHDFWQLQDKITGQAKGRGTTIFIEHEGQRWVLRHFKRGGLVGKVLSDQYLFIGVERSRPFEEFRLLEYMRTQGLLVPIPVAARVHRRGLIYRGDLITLSIPNSKDLHHALCDKPLDKDEWYEVGRALAAMHNCQVYHHDANVRNIMIDSDKQIWLIDFDRCEQRQGNSWKQGNLDRLLRSLHKEKAKNPVFHWQESDWSACMNGYREAVK</sequence>
<comment type="function">
    <text evidence="15">Catalyzes the ATP-dependent phosphorylation of the 3-deoxy-D-manno-octulosonic acid (Kdo) residue in Kdo-lipid IV(A) at the 4-OH position.</text>
</comment>
<feature type="active site" evidence="15">
    <location>
        <position position="172"/>
    </location>
</feature>
<evidence type="ECO:0000256" key="12">
    <source>
        <dbReference type="ARBA" id="ARBA00023136"/>
    </source>
</evidence>
<organism evidence="16 17">
    <name type="scientific">Alteromonas macleodii</name>
    <name type="common">Pseudoalteromonas macleodii</name>
    <dbReference type="NCBI Taxonomy" id="28108"/>
    <lineage>
        <taxon>Bacteria</taxon>
        <taxon>Pseudomonadati</taxon>
        <taxon>Pseudomonadota</taxon>
        <taxon>Gammaproteobacteria</taxon>
        <taxon>Alteromonadales</taxon>
        <taxon>Alteromonadaceae</taxon>
        <taxon>Alteromonas/Salinimonas group</taxon>
        <taxon>Alteromonas</taxon>
    </lineage>
</organism>
<evidence type="ECO:0000256" key="4">
    <source>
        <dbReference type="ARBA" id="ARBA00011988"/>
    </source>
</evidence>
<evidence type="ECO:0000256" key="14">
    <source>
        <dbReference type="ARBA" id="ARBA00034417"/>
    </source>
</evidence>
<name>A0A126PUV5_ALTMA</name>
<evidence type="ECO:0000256" key="3">
    <source>
        <dbReference type="ARBA" id="ARBA00010327"/>
    </source>
</evidence>
<keyword evidence="12 15" id="KW-0472">Membrane</keyword>
<comment type="subcellular location">
    <subcellularLocation>
        <location evidence="1 15">Cell inner membrane</location>
        <topology evidence="1 15">Peripheral membrane protein</topology>
        <orientation evidence="1 15">Cytoplasmic side</orientation>
    </subcellularLocation>
</comment>
<dbReference type="Gene3D" id="1.10.510.10">
    <property type="entry name" value="Transferase(Phosphotransferase) domain 1"/>
    <property type="match status" value="1"/>
</dbReference>
<dbReference type="InterPro" id="IPR011009">
    <property type="entry name" value="Kinase-like_dom_sf"/>
</dbReference>
<evidence type="ECO:0000256" key="8">
    <source>
        <dbReference type="ARBA" id="ARBA00022741"/>
    </source>
</evidence>
<dbReference type="AlphaFoldDB" id="A0A126PUV5"/>
<comment type="pathway">
    <text evidence="2 15">Bacterial outer membrane biogenesis; LPS core biosynthesis.</text>
</comment>
<dbReference type="SUPFAM" id="SSF56112">
    <property type="entry name" value="Protein kinase-like (PK-like)"/>
    <property type="match status" value="1"/>
</dbReference>
<dbReference type="RefSeq" id="WP_061093879.1">
    <property type="nucleotide sequence ID" value="NZ_CP014323.1"/>
</dbReference>
<keyword evidence="11 15" id="KW-0448">Lipopolysaccharide biosynthesis</keyword>
<dbReference type="Pfam" id="PF06293">
    <property type="entry name" value="Kdo"/>
    <property type="match status" value="1"/>
</dbReference>
<keyword evidence="6 15" id="KW-0997">Cell inner membrane</keyword>
<evidence type="ECO:0000256" key="11">
    <source>
        <dbReference type="ARBA" id="ARBA00022985"/>
    </source>
</evidence>
<keyword evidence="5 15" id="KW-1003">Cell membrane</keyword>
<dbReference type="GO" id="GO:0009244">
    <property type="term" value="P:lipopolysaccharide core region biosynthetic process"/>
    <property type="evidence" value="ECO:0007669"/>
    <property type="project" value="UniProtKB-UniRule"/>
</dbReference>
<dbReference type="HAMAP" id="MF_00521">
    <property type="entry name" value="KDO_kinase"/>
    <property type="match status" value="1"/>
</dbReference>
<evidence type="ECO:0000256" key="6">
    <source>
        <dbReference type="ARBA" id="ARBA00022519"/>
    </source>
</evidence>
<dbReference type="InterPro" id="IPR022826">
    <property type="entry name" value="KDO_kinase"/>
</dbReference>
<comment type="catalytic activity">
    <reaction evidence="14 15">
        <text>an alpha-Kdo-(2-&gt;6)-lipid IVA + ATP = a 4-O-phospho-alpha-Kdo-(2-&gt;6)-lipid IVA + ADP + H(+)</text>
        <dbReference type="Rhea" id="RHEA:74271"/>
        <dbReference type="ChEBI" id="CHEBI:15378"/>
        <dbReference type="ChEBI" id="CHEBI:30616"/>
        <dbReference type="ChEBI" id="CHEBI:176428"/>
        <dbReference type="ChEBI" id="CHEBI:193140"/>
        <dbReference type="ChEBI" id="CHEBI:456216"/>
        <dbReference type="EC" id="2.7.1.166"/>
    </reaction>
</comment>
<dbReference type="UniPathway" id="UPA00958"/>
<dbReference type="NCBIfam" id="NF002475">
    <property type="entry name" value="PRK01723.1"/>
    <property type="match status" value="1"/>
</dbReference>
<gene>
    <name evidence="15" type="primary">kdkA</name>
    <name evidence="16" type="ORF">AVL55_00295</name>
</gene>